<organism evidence="1 2">
    <name type="scientific">Brachyspira hyodysenteriae (strain ATCC 49526 / WA1)</name>
    <dbReference type="NCBI Taxonomy" id="565034"/>
    <lineage>
        <taxon>Bacteria</taxon>
        <taxon>Pseudomonadati</taxon>
        <taxon>Spirochaetota</taxon>
        <taxon>Spirochaetia</taxon>
        <taxon>Brachyspirales</taxon>
        <taxon>Brachyspiraceae</taxon>
        <taxon>Brachyspira</taxon>
    </lineage>
</organism>
<name>A0A3B6VB27_BRAHW</name>
<dbReference type="EMBL" id="CP001357">
    <property type="protein sequence ID" value="ACN84979.1"/>
    <property type="molecule type" value="Genomic_DNA"/>
</dbReference>
<keyword evidence="2" id="KW-1185">Reference proteome</keyword>
<sequence>MAIPQALPSIAKEVGYGAKPRYKKENINLFLTKNICLGI</sequence>
<dbReference type="AlphaFoldDB" id="A0A3B6VB27"/>
<protein>
    <submittedName>
        <fullName evidence="1">Uncharacterized protein</fullName>
    </submittedName>
</protein>
<dbReference type="KEGG" id="bhy:BHWA1_02526"/>
<reference evidence="1 2" key="1">
    <citation type="journal article" date="2009" name="PLoS ONE">
        <title>Genome sequence of the pathogenic intestinal spirochete Brachyspira hyodysenteriae reveals adaptations to its lifestyle in the porcine large intestine.</title>
        <authorList>
            <person name="Bellgard M.I."/>
            <person name="Wanchanthuek P."/>
            <person name="La T."/>
            <person name="Ryan K."/>
            <person name="Moolhuijzen P."/>
            <person name="Albertyn Z."/>
            <person name="Shaban B."/>
            <person name="Motro Y."/>
            <person name="Dunn D.S."/>
            <person name="Schibeci D."/>
            <person name="Hunter A."/>
            <person name="Barrero R."/>
            <person name="Phillips N.D."/>
            <person name="Hampson D.J."/>
        </authorList>
    </citation>
    <scope>NUCLEOTIDE SEQUENCE [LARGE SCALE GENOMIC DNA]</scope>
    <source>
        <strain evidence="2">ATCC 49526 / WA1</strain>
    </source>
</reference>
<gene>
    <name evidence="1" type="ordered locus">BHWA1_02526</name>
</gene>
<evidence type="ECO:0000313" key="2">
    <source>
        <dbReference type="Proteomes" id="UP000001803"/>
    </source>
</evidence>
<evidence type="ECO:0000313" key="1">
    <source>
        <dbReference type="EMBL" id="ACN84979.1"/>
    </source>
</evidence>
<dbReference type="Proteomes" id="UP000001803">
    <property type="component" value="Chromosome"/>
</dbReference>
<proteinExistence type="predicted"/>
<accession>A0A3B6VB27</accession>